<dbReference type="SUPFAM" id="SSF53098">
    <property type="entry name" value="Ribonuclease H-like"/>
    <property type="match status" value="1"/>
</dbReference>
<dbReference type="Gene3D" id="3.30.420.10">
    <property type="entry name" value="Ribonuclease H-like superfamily/Ribonuclease H"/>
    <property type="match status" value="1"/>
</dbReference>
<dbReference type="InterPro" id="IPR012337">
    <property type="entry name" value="RNaseH-like_sf"/>
</dbReference>
<dbReference type="GO" id="GO:0003676">
    <property type="term" value="F:nucleic acid binding"/>
    <property type="evidence" value="ECO:0007669"/>
    <property type="project" value="InterPro"/>
</dbReference>
<keyword evidence="2" id="KW-0614">Plasmid</keyword>
<sequence>MIQSSHTGQRGRAYDAHRGIHGHIRVAGASTRLIVATDASYKHGIGGFGYFTRNGYWGLATRHSGRGRLAAIRDHGTGSLVNEIRAVGLVIEHFPGRAIKFLIDSTAAIDHLHSWQAGHTDRMPRGYSLRPRVRGDATPALVRYAHQIAGRTDLKFVHVAGHSGHLMNEAADTLATIARTALTSPGDEYVLGERAASVAAAFLYAIHDPNKLAVAA</sequence>
<organism evidence="2 3">
    <name type="scientific">Nocardia farcinica</name>
    <dbReference type="NCBI Taxonomy" id="37329"/>
    <lineage>
        <taxon>Bacteria</taxon>
        <taxon>Bacillati</taxon>
        <taxon>Actinomycetota</taxon>
        <taxon>Actinomycetes</taxon>
        <taxon>Mycobacteriales</taxon>
        <taxon>Nocardiaceae</taxon>
        <taxon>Nocardia</taxon>
    </lineage>
</organism>
<dbReference type="InterPro" id="IPR002156">
    <property type="entry name" value="RNaseH_domain"/>
</dbReference>
<evidence type="ECO:0000313" key="2">
    <source>
        <dbReference type="EMBL" id="CRY84260.1"/>
    </source>
</evidence>
<dbReference type="KEGG" id="nfr:ERS450000_05941"/>
<reference evidence="3" key="1">
    <citation type="submission" date="2015-03" db="EMBL/GenBank/DDBJ databases">
        <authorList>
            <consortium name="Pathogen Informatics"/>
        </authorList>
    </citation>
    <scope>NUCLEOTIDE SEQUENCE [LARGE SCALE GENOMIC DNA]</scope>
    <source>
        <strain evidence="3">NCTC11134</strain>
        <plasmid evidence="3">2</plasmid>
    </source>
</reference>
<geneLocation type="plasmid" evidence="2">
    <name>2</name>
</geneLocation>
<accession>A0A0H5P8T3</accession>
<dbReference type="PROSITE" id="PS50879">
    <property type="entry name" value="RNASE_H_1"/>
    <property type="match status" value="1"/>
</dbReference>
<protein>
    <submittedName>
        <fullName evidence="2">RNase H</fullName>
    </submittedName>
</protein>
<proteinExistence type="predicted"/>
<dbReference type="Proteomes" id="UP000057820">
    <property type="component" value="Plasmid 2"/>
</dbReference>
<evidence type="ECO:0000313" key="3">
    <source>
        <dbReference type="Proteomes" id="UP000057820"/>
    </source>
</evidence>
<dbReference type="GO" id="GO:0004523">
    <property type="term" value="F:RNA-DNA hybrid ribonuclease activity"/>
    <property type="evidence" value="ECO:0007669"/>
    <property type="project" value="InterPro"/>
</dbReference>
<name>A0A0H5P8T3_NOCFR</name>
<dbReference type="InterPro" id="IPR036397">
    <property type="entry name" value="RNaseH_sf"/>
</dbReference>
<evidence type="ECO:0000259" key="1">
    <source>
        <dbReference type="PROSITE" id="PS50879"/>
    </source>
</evidence>
<dbReference type="RefSeq" id="WP_060594943.1">
    <property type="nucleotide sequence ID" value="NZ_CP031418.1"/>
</dbReference>
<dbReference type="AlphaFoldDB" id="A0A0H5P8T3"/>
<dbReference type="EMBL" id="LN868939">
    <property type="protein sequence ID" value="CRY84260.1"/>
    <property type="molecule type" value="Genomic_DNA"/>
</dbReference>
<feature type="domain" description="RNase H type-1" evidence="1">
    <location>
        <begin position="29"/>
        <end position="180"/>
    </location>
</feature>
<dbReference type="Pfam" id="PF00075">
    <property type="entry name" value="RNase_H"/>
    <property type="match status" value="1"/>
</dbReference>
<gene>
    <name evidence="2" type="ORF">ERS450000_05941</name>
</gene>